<protein>
    <recommendedName>
        <fullName evidence="5">Lipoprotein</fullName>
    </recommendedName>
</protein>
<dbReference type="PROSITE" id="PS51257">
    <property type="entry name" value="PROKAR_LIPOPROTEIN"/>
    <property type="match status" value="1"/>
</dbReference>
<proteinExistence type="predicted"/>
<organism evidence="3 4">
    <name type="scientific">Burkholderia stagnalis</name>
    <dbReference type="NCBI Taxonomy" id="1503054"/>
    <lineage>
        <taxon>Bacteria</taxon>
        <taxon>Pseudomonadati</taxon>
        <taxon>Pseudomonadota</taxon>
        <taxon>Betaproteobacteria</taxon>
        <taxon>Burkholderiales</taxon>
        <taxon>Burkholderiaceae</taxon>
        <taxon>Burkholderia</taxon>
        <taxon>Burkholderia cepacia complex</taxon>
    </lineage>
</organism>
<evidence type="ECO:0000313" key="4">
    <source>
        <dbReference type="Proteomes" id="UP000473470"/>
    </source>
</evidence>
<dbReference type="EMBL" id="VZOK01000004">
    <property type="protein sequence ID" value="KAB0640683.1"/>
    <property type="molecule type" value="Genomic_DNA"/>
</dbReference>
<accession>A0A6L3N320</accession>
<feature type="region of interest" description="Disordered" evidence="1">
    <location>
        <begin position="23"/>
        <end position="47"/>
    </location>
</feature>
<feature type="chain" id="PRO_5027002778" description="Lipoprotein" evidence="2">
    <location>
        <begin position="18"/>
        <end position="381"/>
    </location>
</feature>
<dbReference type="Proteomes" id="UP000473470">
    <property type="component" value="Unassembled WGS sequence"/>
</dbReference>
<evidence type="ECO:0008006" key="5">
    <source>
        <dbReference type="Google" id="ProtNLM"/>
    </source>
</evidence>
<gene>
    <name evidence="3" type="ORF">F7R25_04080</name>
</gene>
<dbReference type="AlphaFoldDB" id="A0A6L3N320"/>
<evidence type="ECO:0000256" key="1">
    <source>
        <dbReference type="SAM" id="MobiDB-lite"/>
    </source>
</evidence>
<evidence type="ECO:0000256" key="2">
    <source>
        <dbReference type="SAM" id="SignalP"/>
    </source>
</evidence>
<sequence length="381" mass="39277">MKKTALTTATILTMVLAGCGGGGGSDNNSQTGTQPSQPQISTTQANSQATASALGATTISTDDSKEVFDLAADIGDTWRLTVDTKNGNYQVVPNNSQYGVATESGTLTRTVLGNFVNYTLAGKISLYQDLQTKTISGTMTVGSKSASVAGSPYQVSTMTALAGTYDFLGTTRDPQGGTPATFLGGQLQINSDGATGTYCLAGTVSSSGCNQIDPAKPTEKHSLTLSKDTSSGIITMKLDGAVFGNVFVQAGDRGPVLVVDHYATVAPLTVGNLYAVKAQPLQGNEFDGSWLCSYFGNLVGTLKNSGTTINVTQGTSSWQETLTLNQVNGASAMYGFTGMATSTKNGENQITSGVLVLPLSASLAVIENDGQHAISVCTRMN</sequence>
<dbReference type="RefSeq" id="WP_150998453.1">
    <property type="nucleotide sequence ID" value="NZ_CABVPM010000001.1"/>
</dbReference>
<name>A0A6L3N320_9BURK</name>
<reference evidence="3 4" key="1">
    <citation type="submission" date="2019-09" db="EMBL/GenBank/DDBJ databases">
        <title>Draft genome sequences of 48 bacterial type strains from the CCUG.</title>
        <authorList>
            <person name="Tunovic T."/>
            <person name="Pineiro-Iglesias B."/>
            <person name="Unosson C."/>
            <person name="Inganas E."/>
            <person name="Ohlen M."/>
            <person name="Cardew S."/>
            <person name="Jensie-Markopoulos S."/>
            <person name="Salva-Serra F."/>
            <person name="Jaen-Luchoro D."/>
            <person name="Karlsson R."/>
            <person name="Svensson-Stadler L."/>
            <person name="Chun J."/>
            <person name="Moore E."/>
        </authorList>
    </citation>
    <scope>NUCLEOTIDE SEQUENCE [LARGE SCALE GENOMIC DNA]</scope>
    <source>
        <strain evidence="3 4">CCUG 65686</strain>
    </source>
</reference>
<feature type="compositionally biased region" description="Low complexity" evidence="1">
    <location>
        <begin position="29"/>
        <end position="47"/>
    </location>
</feature>
<keyword evidence="2" id="KW-0732">Signal</keyword>
<feature type="signal peptide" evidence="2">
    <location>
        <begin position="1"/>
        <end position="17"/>
    </location>
</feature>
<evidence type="ECO:0000313" key="3">
    <source>
        <dbReference type="EMBL" id="KAB0640683.1"/>
    </source>
</evidence>
<comment type="caution">
    <text evidence="3">The sequence shown here is derived from an EMBL/GenBank/DDBJ whole genome shotgun (WGS) entry which is preliminary data.</text>
</comment>